<proteinExistence type="inferred from homology"/>
<dbReference type="SUPFAM" id="SSF51735">
    <property type="entry name" value="NAD(P)-binding Rossmann-fold domains"/>
    <property type="match status" value="1"/>
</dbReference>
<dbReference type="InParanoid" id="D7G3A3"/>
<reference evidence="4 5" key="1">
    <citation type="journal article" date="2010" name="Nature">
        <title>The Ectocarpus genome and the independent evolution of multicellularity in brown algae.</title>
        <authorList>
            <person name="Cock J.M."/>
            <person name="Sterck L."/>
            <person name="Rouze P."/>
            <person name="Scornet D."/>
            <person name="Allen A.E."/>
            <person name="Amoutzias G."/>
            <person name="Anthouard V."/>
            <person name="Artiguenave F."/>
            <person name="Aury J.M."/>
            <person name="Badger J.H."/>
            <person name="Beszteri B."/>
            <person name="Billiau K."/>
            <person name="Bonnet E."/>
            <person name="Bothwell J.H."/>
            <person name="Bowler C."/>
            <person name="Boyen C."/>
            <person name="Brownlee C."/>
            <person name="Carrano C.J."/>
            <person name="Charrier B."/>
            <person name="Cho G.Y."/>
            <person name="Coelho S.M."/>
            <person name="Collen J."/>
            <person name="Corre E."/>
            <person name="Da Silva C."/>
            <person name="Delage L."/>
            <person name="Delaroque N."/>
            <person name="Dittami S.M."/>
            <person name="Doulbeau S."/>
            <person name="Elias M."/>
            <person name="Farnham G."/>
            <person name="Gachon C.M."/>
            <person name="Gschloessl B."/>
            <person name="Heesch S."/>
            <person name="Jabbari K."/>
            <person name="Jubin C."/>
            <person name="Kawai H."/>
            <person name="Kimura K."/>
            <person name="Kloareg B."/>
            <person name="Kupper F.C."/>
            <person name="Lang D."/>
            <person name="Le Bail A."/>
            <person name="Leblanc C."/>
            <person name="Lerouge P."/>
            <person name="Lohr M."/>
            <person name="Lopez P.J."/>
            <person name="Martens C."/>
            <person name="Maumus F."/>
            <person name="Michel G."/>
            <person name="Miranda-Saavedra D."/>
            <person name="Morales J."/>
            <person name="Moreau H."/>
            <person name="Motomura T."/>
            <person name="Nagasato C."/>
            <person name="Napoli C.A."/>
            <person name="Nelson D.R."/>
            <person name="Nyvall-Collen P."/>
            <person name="Peters A.F."/>
            <person name="Pommier C."/>
            <person name="Potin P."/>
            <person name="Poulain J."/>
            <person name="Quesneville H."/>
            <person name="Read B."/>
            <person name="Rensing S.A."/>
            <person name="Ritter A."/>
            <person name="Rousvoal S."/>
            <person name="Samanta M."/>
            <person name="Samson G."/>
            <person name="Schroeder D.C."/>
            <person name="Segurens B."/>
            <person name="Strittmatter M."/>
            <person name="Tonon T."/>
            <person name="Tregear J.W."/>
            <person name="Valentin K."/>
            <person name="von Dassow P."/>
            <person name="Yamagishi T."/>
            <person name="Van de Peer Y."/>
            <person name="Wincker P."/>
        </authorList>
    </citation>
    <scope>NUCLEOTIDE SEQUENCE [LARGE SCALE GENOMIC DNA]</scope>
    <source>
        <strain evidence="5">Ec32 / CCAP1310/4</strain>
    </source>
</reference>
<sequence>MASRDMDILVVGASGFTGAHVCKRLARSVADGSWAGVSWGIAGRSRTKLEDKVLAPLRAEGLAVPGEESITVVDNSDAAALRKAVGRARLCLNCTGPYRFLGESVVSACVDSGTDYIDLCGEPEFMQRMTLKFHEAAEAKGVLIMHACAFDSVPADLGCLFAAKQFVSPAVCSSVSSFVTLNVGPSGYSGHATTFEAAVHGFGSAADLRKVRKEVQAKFPPSQIPRVGARPVERGGPFYEQTPGIEAYCFKFPGADSAVVRSTQNSLAGRGEGAGLCPHYSAYFTAGQLWGATQMTLFGGVFQTLAKSGWGRNLLLNNVGAFSRGLFSHEGPTEDQMNETSFEMTFLAKGYSTPPTAAEPPATPAAGADPGEVEAAAAAPAPAPPTVEPDVTVVTRVKGPEPGYVATPIIFLAVARCLLEERSSLPVSGGVHTPGSVLVSSSLVDRLGKDGVTFEVVG</sequence>
<evidence type="ECO:0000256" key="1">
    <source>
        <dbReference type="ARBA" id="ARBA00038048"/>
    </source>
</evidence>
<dbReference type="Pfam" id="PF03435">
    <property type="entry name" value="Sacchrp_dh_NADP"/>
    <property type="match status" value="1"/>
</dbReference>
<dbReference type="OrthoDB" id="10268090at2759"/>
<dbReference type="InterPro" id="IPR036291">
    <property type="entry name" value="NAD(P)-bd_dom_sf"/>
</dbReference>
<dbReference type="PANTHER" id="PTHR12286">
    <property type="entry name" value="SACCHAROPINE DEHYDROGENASE-LIKE OXIDOREDUCTASE"/>
    <property type="match status" value="1"/>
</dbReference>
<evidence type="ECO:0000259" key="3">
    <source>
        <dbReference type="Pfam" id="PF03435"/>
    </source>
</evidence>
<evidence type="ECO:0000313" key="4">
    <source>
        <dbReference type="EMBL" id="CBJ33497.1"/>
    </source>
</evidence>
<dbReference type="Gene3D" id="3.40.50.720">
    <property type="entry name" value="NAD(P)-binding Rossmann-like Domain"/>
    <property type="match status" value="1"/>
</dbReference>
<dbReference type="GO" id="GO:0005886">
    <property type="term" value="C:plasma membrane"/>
    <property type="evidence" value="ECO:0007669"/>
    <property type="project" value="TreeGrafter"/>
</dbReference>
<dbReference type="Proteomes" id="UP000002630">
    <property type="component" value="Unassembled WGS sequence"/>
</dbReference>
<feature type="domain" description="Saccharopine dehydrogenase NADP binding" evidence="3">
    <location>
        <begin position="8"/>
        <end position="145"/>
    </location>
</feature>
<gene>
    <name evidence="4" type="primary">SDH</name>
    <name evidence="4" type="ORF">Esi_0500_0008</name>
</gene>
<organism evidence="4 5">
    <name type="scientific">Ectocarpus siliculosus</name>
    <name type="common">Brown alga</name>
    <name type="synonym">Conferva siliculosa</name>
    <dbReference type="NCBI Taxonomy" id="2880"/>
    <lineage>
        <taxon>Eukaryota</taxon>
        <taxon>Sar</taxon>
        <taxon>Stramenopiles</taxon>
        <taxon>Ochrophyta</taxon>
        <taxon>PX clade</taxon>
        <taxon>Phaeophyceae</taxon>
        <taxon>Ectocarpales</taxon>
        <taxon>Ectocarpaceae</taxon>
        <taxon>Ectocarpus</taxon>
    </lineage>
</organism>
<feature type="region of interest" description="Disordered" evidence="2">
    <location>
        <begin position="353"/>
        <end position="385"/>
    </location>
</feature>
<accession>D7G3A3</accession>
<dbReference type="EMBL" id="FN649760">
    <property type="protein sequence ID" value="CBJ33497.1"/>
    <property type="molecule type" value="Genomic_DNA"/>
</dbReference>
<name>D7G3A3_ECTSI</name>
<protein>
    <submittedName>
        <fullName evidence="4">Saccharopine dehydrogenase</fullName>
    </submittedName>
</protein>
<feature type="compositionally biased region" description="Low complexity" evidence="2">
    <location>
        <begin position="364"/>
        <end position="380"/>
    </location>
</feature>
<dbReference type="GO" id="GO:0005811">
    <property type="term" value="C:lipid droplet"/>
    <property type="evidence" value="ECO:0007669"/>
    <property type="project" value="TreeGrafter"/>
</dbReference>
<dbReference type="AlphaFoldDB" id="D7G3A3"/>
<dbReference type="GO" id="GO:0005739">
    <property type="term" value="C:mitochondrion"/>
    <property type="evidence" value="ECO:0007669"/>
    <property type="project" value="TreeGrafter"/>
</dbReference>
<evidence type="ECO:0000313" key="5">
    <source>
        <dbReference type="Proteomes" id="UP000002630"/>
    </source>
</evidence>
<dbReference type="eggNOG" id="KOG2733">
    <property type="taxonomic scope" value="Eukaryota"/>
</dbReference>
<keyword evidence="5" id="KW-1185">Reference proteome</keyword>
<dbReference type="InterPro" id="IPR005097">
    <property type="entry name" value="Sacchrp_dh_NADP-bd"/>
</dbReference>
<dbReference type="InterPro" id="IPR051276">
    <property type="entry name" value="Saccharopine_DH-like_oxidrdct"/>
</dbReference>
<dbReference type="PANTHER" id="PTHR12286:SF5">
    <property type="entry name" value="SACCHAROPINE DEHYDROGENASE-LIKE OXIDOREDUCTASE"/>
    <property type="match status" value="1"/>
</dbReference>
<comment type="similarity">
    <text evidence="1">Belongs to the saccharopine dehydrogenase family.</text>
</comment>
<dbReference type="GO" id="GO:0009247">
    <property type="term" value="P:glycolipid biosynthetic process"/>
    <property type="evidence" value="ECO:0007669"/>
    <property type="project" value="TreeGrafter"/>
</dbReference>
<evidence type="ECO:0000256" key="2">
    <source>
        <dbReference type="SAM" id="MobiDB-lite"/>
    </source>
</evidence>